<name>A0A9P7K8Z9_9AGAR</name>
<protein>
    <submittedName>
        <fullName evidence="1">Uncharacterized protein</fullName>
    </submittedName>
</protein>
<dbReference type="EMBL" id="JABCKI010003630">
    <property type="protein sequence ID" value="KAG5641683.1"/>
    <property type="molecule type" value="Genomic_DNA"/>
</dbReference>
<sequence length="132" mass="15103">MCRERGRQLLICTAEDTVKGRPLTLREKYAFESRHLRQGKRQRRKKDLPRRIELAIGMKVMVTENIETDLDLTNGARGEITDIILHPDEPAIGDGPIVHLQHLPLYILVKLHRTRATTLDGLDERVIPVIPA</sequence>
<reference evidence="1" key="1">
    <citation type="submission" date="2021-02" db="EMBL/GenBank/DDBJ databases">
        <authorList>
            <person name="Nieuwenhuis M."/>
            <person name="Van De Peppel L.J.J."/>
        </authorList>
    </citation>
    <scope>NUCLEOTIDE SEQUENCE</scope>
    <source>
        <strain evidence="1">D49</strain>
    </source>
</reference>
<evidence type="ECO:0000313" key="2">
    <source>
        <dbReference type="Proteomes" id="UP000717328"/>
    </source>
</evidence>
<dbReference type="Proteomes" id="UP000717328">
    <property type="component" value="Unassembled WGS sequence"/>
</dbReference>
<comment type="caution">
    <text evidence="1">The sequence shown here is derived from an EMBL/GenBank/DDBJ whole genome shotgun (WGS) entry which is preliminary data.</text>
</comment>
<evidence type="ECO:0000313" key="1">
    <source>
        <dbReference type="EMBL" id="KAG5641683.1"/>
    </source>
</evidence>
<gene>
    <name evidence="1" type="ORF">H0H81_011038</name>
</gene>
<accession>A0A9P7K8Z9</accession>
<feature type="non-terminal residue" evidence="1">
    <location>
        <position position="132"/>
    </location>
</feature>
<reference evidence="1" key="2">
    <citation type="submission" date="2021-10" db="EMBL/GenBank/DDBJ databases">
        <title>Phylogenomics reveals ancestral predisposition of the termite-cultivated fungus Termitomyces towards a domesticated lifestyle.</title>
        <authorList>
            <person name="Auxier B."/>
            <person name="Grum-Grzhimaylo A."/>
            <person name="Cardenas M.E."/>
            <person name="Lodge J.D."/>
            <person name="Laessoe T."/>
            <person name="Pedersen O."/>
            <person name="Smith M.E."/>
            <person name="Kuyper T.W."/>
            <person name="Franco-Molano E.A."/>
            <person name="Baroni T.J."/>
            <person name="Aanen D.K."/>
        </authorList>
    </citation>
    <scope>NUCLEOTIDE SEQUENCE</scope>
    <source>
        <strain evidence="1">D49</strain>
    </source>
</reference>
<dbReference type="AlphaFoldDB" id="A0A9P7K8Z9"/>
<dbReference type="OrthoDB" id="2986975at2759"/>
<organism evidence="1 2">
    <name type="scientific">Sphagnurus paluster</name>
    <dbReference type="NCBI Taxonomy" id="117069"/>
    <lineage>
        <taxon>Eukaryota</taxon>
        <taxon>Fungi</taxon>
        <taxon>Dikarya</taxon>
        <taxon>Basidiomycota</taxon>
        <taxon>Agaricomycotina</taxon>
        <taxon>Agaricomycetes</taxon>
        <taxon>Agaricomycetidae</taxon>
        <taxon>Agaricales</taxon>
        <taxon>Tricholomatineae</taxon>
        <taxon>Lyophyllaceae</taxon>
        <taxon>Sphagnurus</taxon>
    </lineage>
</organism>
<proteinExistence type="predicted"/>
<keyword evidence="2" id="KW-1185">Reference proteome</keyword>